<dbReference type="PROSITE" id="PS51186">
    <property type="entry name" value="GNAT"/>
    <property type="match status" value="1"/>
</dbReference>
<dbReference type="AlphaFoldDB" id="A0A7V7RKB9"/>
<gene>
    <name evidence="2" type="ORF">F7732_13420</name>
</gene>
<dbReference type="RefSeq" id="WP_151574558.1">
    <property type="nucleotide sequence ID" value="NZ_WBOT01000004.1"/>
</dbReference>
<accession>A0A7V7RKB9</accession>
<evidence type="ECO:0000313" key="3">
    <source>
        <dbReference type="Proteomes" id="UP000441354"/>
    </source>
</evidence>
<dbReference type="PANTHER" id="PTHR43415:SF6">
    <property type="entry name" value="SPERMIDINE N(1)-ACETYLTRANSFERASE"/>
    <property type="match status" value="1"/>
</dbReference>
<dbReference type="SUPFAM" id="SSF55729">
    <property type="entry name" value="Acyl-CoA N-acyltransferases (Nat)"/>
    <property type="match status" value="1"/>
</dbReference>
<keyword evidence="2" id="KW-0808">Transferase</keyword>
<name>A0A7V7RKB9_9BACI</name>
<dbReference type="InterPro" id="IPR016181">
    <property type="entry name" value="Acyl_CoA_acyltransferase"/>
</dbReference>
<proteinExistence type="predicted"/>
<dbReference type="Proteomes" id="UP000441354">
    <property type="component" value="Unassembled WGS sequence"/>
</dbReference>
<dbReference type="GO" id="GO:0004145">
    <property type="term" value="F:diamine N-acetyltransferase activity"/>
    <property type="evidence" value="ECO:0007669"/>
    <property type="project" value="TreeGrafter"/>
</dbReference>
<reference evidence="2 3" key="1">
    <citation type="journal article" date="2014" name="Arch. Microbiol.">
        <title>Bacillus mesophilum sp. nov., strain IITR-54T, a novel 4-chlorobiphenyl dechlorinating bacterium.</title>
        <authorList>
            <person name="Manickam N."/>
            <person name="Singh N.K."/>
            <person name="Bajaj A."/>
            <person name="Kumar R.M."/>
            <person name="Kaur G."/>
            <person name="Kaur N."/>
            <person name="Bala M."/>
            <person name="Kumar A."/>
            <person name="Mayilraj S."/>
        </authorList>
    </citation>
    <scope>NUCLEOTIDE SEQUENCE [LARGE SCALE GENOMIC DNA]</scope>
    <source>
        <strain evidence="2 3">IITR-54</strain>
    </source>
</reference>
<feature type="domain" description="N-acetyltransferase" evidence="1">
    <location>
        <begin position="150"/>
        <end position="289"/>
    </location>
</feature>
<dbReference type="PANTHER" id="PTHR43415">
    <property type="entry name" value="SPERMIDINE N(1)-ACETYLTRANSFERASE"/>
    <property type="match status" value="1"/>
</dbReference>
<evidence type="ECO:0000313" key="2">
    <source>
        <dbReference type="EMBL" id="KAB2331673.1"/>
    </source>
</evidence>
<dbReference type="EMBL" id="WBOT01000004">
    <property type="protein sequence ID" value="KAB2331673.1"/>
    <property type="molecule type" value="Genomic_DNA"/>
</dbReference>
<organism evidence="2 3">
    <name type="scientific">Bacillus mesophilum</name>
    <dbReference type="NCBI Taxonomy" id="1071718"/>
    <lineage>
        <taxon>Bacteria</taxon>
        <taxon>Bacillati</taxon>
        <taxon>Bacillota</taxon>
        <taxon>Bacilli</taxon>
        <taxon>Bacillales</taxon>
        <taxon>Bacillaceae</taxon>
        <taxon>Bacillus</taxon>
    </lineage>
</organism>
<dbReference type="Gene3D" id="3.40.630.30">
    <property type="match status" value="1"/>
</dbReference>
<dbReference type="CDD" id="cd04301">
    <property type="entry name" value="NAT_SF"/>
    <property type="match status" value="1"/>
</dbReference>
<keyword evidence="3" id="KW-1185">Reference proteome</keyword>
<dbReference type="Pfam" id="PF00583">
    <property type="entry name" value="Acetyltransf_1"/>
    <property type="match status" value="1"/>
</dbReference>
<protein>
    <submittedName>
        <fullName evidence="2">GNAT family N-acetyltransferase</fullName>
    </submittedName>
</protein>
<dbReference type="OrthoDB" id="87299at2"/>
<dbReference type="InterPro" id="IPR000182">
    <property type="entry name" value="GNAT_dom"/>
</dbReference>
<comment type="caution">
    <text evidence="2">The sequence shown here is derived from an EMBL/GenBank/DDBJ whole genome shotgun (WGS) entry which is preliminary data.</text>
</comment>
<evidence type="ECO:0000259" key="1">
    <source>
        <dbReference type="PROSITE" id="PS51186"/>
    </source>
</evidence>
<sequence>MTILYKNPRDLHELAAFLEQLNSTPSNHIGFCGQEKEEIFDTLHELNAESAFVCAYKEQKLIGAIGLDIYDSNEEAEVWGPFIHVEEDRSWEHIAEALFEKLAAIHKLHFFINIKNTRAIRWLNTKRAVSKGTYAILKMSRDQARFDDLALVQPFTPNDEDAFSQLHTYIFPNTYYSAADIINNIDHHRQLLLIKDSLSLIGYVYFEADPKHGEGSIEYIAISPAHQKKGYGTMLIQTALLRLFSFPSITEITICVSEDNRAAIKLYLAAGFKLEHELEGYQLIQDESS</sequence>